<comment type="caution">
    <text evidence="10">Lacks conserved residue(s) required for the propagation of feature annotation.</text>
</comment>
<evidence type="ECO:0000256" key="7">
    <source>
        <dbReference type="ARBA" id="ARBA00022694"/>
    </source>
</evidence>
<evidence type="ECO:0000313" key="14">
    <source>
        <dbReference type="Proteomes" id="UP001050691"/>
    </source>
</evidence>
<keyword evidence="5 10" id="KW-0808">Transferase</keyword>
<gene>
    <name evidence="13" type="ORF">Clacol_004763</name>
</gene>
<dbReference type="PRINTS" id="PR02011">
    <property type="entry name" value="RCMTNCL1"/>
</dbReference>
<feature type="binding site" evidence="10">
    <location>
        <position position="242"/>
    </location>
    <ligand>
        <name>S-adenosyl-L-methionine</name>
        <dbReference type="ChEBI" id="CHEBI:59789"/>
    </ligand>
</feature>
<dbReference type="AlphaFoldDB" id="A0AAV5ADG8"/>
<dbReference type="GO" id="GO:0000049">
    <property type="term" value="F:tRNA binding"/>
    <property type="evidence" value="ECO:0007669"/>
    <property type="project" value="UniProtKB-KW"/>
</dbReference>
<organism evidence="13 14">
    <name type="scientific">Clathrus columnatus</name>
    <dbReference type="NCBI Taxonomy" id="1419009"/>
    <lineage>
        <taxon>Eukaryota</taxon>
        <taxon>Fungi</taxon>
        <taxon>Dikarya</taxon>
        <taxon>Basidiomycota</taxon>
        <taxon>Agaricomycotina</taxon>
        <taxon>Agaricomycetes</taxon>
        <taxon>Phallomycetidae</taxon>
        <taxon>Phallales</taxon>
        <taxon>Clathraceae</taxon>
        <taxon>Clathrus</taxon>
    </lineage>
</organism>
<dbReference type="InterPro" id="IPR023267">
    <property type="entry name" value="RCMT"/>
</dbReference>
<evidence type="ECO:0000256" key="11">
    <source>
        <dbReference type="SAM" id="MobiDB-lite"/>
    </source>
</evidence>
<feature type="binding site" evidence="10">
    <location>
        <position position="267"/>
    </location>
    <ligand>
        <name>S-adenosyl-L-methionine</name>
        <dbReference type="ChEBI" id="CHEBI:59789"/>
    </ligand>
</feature>
<keyword evidence="9" id="KW-0539">Nucleus</keyword>
<dbReference type="InterPro" id="IPR001678">
    <property type="entry name" value="MeTrfase_RsmB-F_NOP2_dom"/>
</dbReference>
<dbReference type="Gene3D" id="3.40.50.150">
    <property type="entry name" value="Vaccinia Virus protein VP39"/>
    <property type="match status" value="1"/>
</dbReference>
<proteinExistence type="inferred from homology"/>
<keyword evidence="3" id="KW-0820">tRNA-binding</keyword>
<comment type="similarity">
    <text evidence="2 10">Belongs to the class I-like SAM-binding methyltransferase superfamily. RsmB/NOP family.</text>
</comment>
<evidence type="ECO:0000256" key="8">
    <source>
        <dbReference type="ARBA" id="ARBA00022884"/>
    </source>
</evidence>
<dbReference type="GO" id="GO:0005737">
    <property type="term" value="C:cytoplasm"/>
    <property type="evidence" value="ECO:0007669"/>
    <property type="project" value="TreeGrafter"/>
</dbReference>
<dbReference type="Pfam" id="PF01189">
    <property type="entry name" value="Methyltr_RsmB-F"/>
    <property type="match status" value="1"/>
</dbReference>
<dbReference type="GO" id="GO:0030488">
    <property type="term" value="P:tRNA methylation"/>
    <property type="evidence" value="ECO:0007669"/>
    <property type="project" value="TreeGrafter"/>
</dbReference>
<evidence type="ECO:0000313" key="13">
    <source>
        <dbReference type="EMBL" id="GJJ10536.1"/>
    </source>
</evidence>
<accession>A0AAV5ADG8</accession>
<dbReference type="Proteomes" id="UP001050691">
    <property type="component" value="Unassembled WGS sequence"/>
</dbReference>
<keyword evidence="8 10" id="KW-0694">RNA-binding</keyword>
<dbReference type="InterPro" id="IPR023270">
    <property type="entry name" value="RCMT_NCL1"/>
</dbReference>
<dbReference type="GO" id="GO:0005634">
    <property type="term" value="C:nucleus"/>
    <property type="evidence" value="ECO:0007669"/>
    <property type="project" value="UniProtKB-SubCell"/>
</dbReference>
<evidence type="ECO:0000256" key="1">
    <source>
        <dbReference type="ARBA" id="ARBA00004123"/>
    </source>
</evidence>
<dbReference type="PROSITE" id="PS51686">
    <property type="entry name" value="SAM_MT_RSMB_NOP"/>
    <property type="match status" value="1"/>
</dbReference>
<dbReference type="InterPro" id="IPR018314">
    <property type="entry name" value="RsmB/NOL1/NOP2-like_CS"/>
</dbReference>
<dbReference type="PRINTS" id="PR02008">
    <property type="entry name" value="RCMTFAMILY"/>
</dbReference>
<keyword evidence="7" id="KW-0819">tRNA processing</keyword>
<evidence type="ECO:0000256" key="4">
    <source>
        <dbReference type="ARBA" id="ARBA00022603"/>
    </source>
</evidence>
<dbReference type="PROSITE" id="PS01153">
    <property type="entry name" value="NOL1_NOP2_SUN"/>
    <property type="match status" value="1"/>
</dbReference>
<sequence>MTKRKASVVTFMRLISQKGRSSNINPSGLTSDTNEQWIQEMKNEKFELYYLAQKLVDEDEWHQFLEFLRKPLPTTFRLSSSWELSHDLNKIIQETYIPHLSNVTFEGVRLDPPVQISWSDRYTSFSYSLTPQDVSVNIGLAWHLNVPKPALRRSPEFKRFHNFLGNISRQEAVSMIPPLLLGVESNHLTAQLLEALHKTQSRLETIPSGIVIANDSDFKRTHLLVHQSSRLPSPAFMVTNLDASSFPKIFVDSHNHQSIKFDRILCDVPCSGDGTLRKNLNIWRHWQSTDGNGLHALQMRILTRAMKLLKPNGRIVYSTCSFNPVENEAVVAGALQNHPEFEIVDVSSDLPNLARKPGLVTWYPVVNKELVHYPSYDDYLTYWKNIDGPKSVPKMVPTHWPPSNAEDLNLHRWYVFTDICFLQLMFLLQRKATSLTEDELKSIELSKRKRTASHELDSRGHESKRSKVDENFAVKNELECVDDPVRNDTGNSSRFKEAPYSFLDISHPQLKQLMNHLQLLPSFPVSNLFVRNPEGAGSSVSLRSIYLCNDMVKCIVEANDYSRLRLVSVGTKLFTRQDGGENDKSLDTTTVTRRRFRILADGVPTLLPYIPRDMVCLGNKDDLKQLLESYHPLINDLSEPFRSQIVAKGGRREEAMANVTAHEESSRMDDDGKHKTVQIE</sequence>
<reference evidence="13" key="1">
    <citation type="submission" date="2021-10" db="EMBL/GenBank/DDBJ databases">
        <title>De novo Genome Assembly of Clathrus columnatus (Basidiomycota, Fungi) Using Illumina and Nanopore Sequence Data.</title>
        <authorList>
            <person name="Ogiso-Tanaka E."/>
            <person name="Itagaki H."/>
            <person name="Hosoya T."/>
            <person name="Hosaka K."/>
        </authorList>
    </citation>
    <scope>NUCLEOTIDE SEQUENCE</scope>
    <source>
        <strain evidence="13">MO-923</strain>
    </source>
</reference>
<feature type="domain" description="SAM-dependent MTase RsmB/NOP-type" evidence="12">
    <location>
        <begin position="64"/>
        <end position="373"/>
    </location>
</feature>
<dbReference type="PANTHER" id="PTHR22808:SF1">
    <property type="entry name" value="RNA CYTOSINE-C(5)-METHYLTRANSFERASE NSUN2-RELATED"/>
    <property type="match status" value="1"/>
</dbReference>
<dbReference type="Pfam" id="PF25376">
    <property type="entry name" value="Pre-PUA_NSUN2"/>
    <property type="match status" value="1"/>
</dbReference>
<keyword evidence="14" id="KW-1185">Reference proteome</keyword>
<feature type="compositionally biased region" description="Basic and acidic residues" evidence="11">
    <location>
        <begin position="659"/>
        <end position="674"/>
    </location>
</feature>
<keyword evidence="6 10" id="KW-0949">S-adenosyl-L-methionine</keyword>
<evidence type="ECO:0000256" key="3">
    <source>
        <dbReference type="ARBA" id="ARBA00022555"/>
    </source>
</evidence>
<dbReference type="SUPFAM" id="SSF53335">
    <property type="entry name" value="S-adenosyl-L-methionine-dependent methyltransferases"/>
    <property type="match status" value="1"/>
</dbReference>
<dbReference type="EMBL" id="BPWL01000005">
    <property type="protein sequence ID" value="GJJ10536.1"/>
    <property type="molecule type" value="Genomic_DNA"/>
</dbReference>
<evidence type="ECO:0000259" key="12">
    <source>
        <dbReference type="PROSITE" id="PS51686"/>
    </source>
</evidence>
<protein>
    <recommendedName>
        <fullName evidence="12">SAM-dependent MTase RsmB/NOP-type domain-containing protein</fullName>
    </recommendedName>
</protein>
<feature type="region of interest" description="Disordered" evidence="11">
    <location>
        <begin position="659"/>
        <end position="680"/>
    </location>
</feature>
<comment type="subcellular location">
    <subcellularLocation>
        <location evidence="1">Nucleus</location>
    </subcellularLocation>
</comment>
<evidence type="ECO:0000256" key="10">
    <source>
        <dbReference type="PROSITE-ProRule" id="PRU01023"/>
    </source>
</evidence>
<dbReference type="InterPro" id="IPR029063">
    <property type="entry name" value="SAM-dependent_MTases_sf"/>
</dbReference>
<name>A0AAV5ADG8_9AGAM</name>
<keyword evidence="4 10" id="KW-0489">Methyltransferase</keyword>
<evidence type="ECO:0000256" key="9">
    <source>
        <dbReference type="ARBA" id="ARBA00023242"/>
    </source>
</evidence>
<dbReference type="InterPro" id="IPR057285">
    <property type="entry name" value="Pre-PUA_NSUN2"/>
</dbReference>
<evidence type="ECO:0000256" key="5">
    <source>
        <dbReference type="ARBA" id="ARBA00022679"/>
    </source>
</evidence>
<dbReference type="GO" id="GO:0016428">
    <property type="term" value="F:tRNA (cytidine-5-)-methyltransferase activity"/>
    <property type="evidence" value="ECO:0007669"/>
    <property type="project" value="InterPro"/>
</dbReference>
<feature type="active site" description="Nucleophile" evidence="10">
    <location>
        <position position="320"/>
    </location>
</feature>
<evidence type="ECO:0000256" key="6">
    <source>
        <dbReference type="ARBA" id="ARBA00022691"/>
    </source>
</evidence>
<dbReference type="InterPro" id="IPR049560">
    <property type="entry name" value="MeTrfase_RsmB-F_NOP2_cat"/>
</dbReference>
<dbReference type="PANTHER" id="PTHR22808">
    <property type="entry name" value="NCL1 YEAST -RELATED NOL1/NOP2/FMU SUN DOMAIN-CONTAINING"/>
    <property type="match status" value="1"/>
</dbReference>
<evidence type="ECO:0000256" key="2">
    <source>
        <dbReference type="ARBA" id="ARBA00007494"/>
    </source>
</evidence>
<feature type="binding site" evidence="10">
    <location>
        <position position="215"/>
    </location>
    <ligand>
        <name>S-adenosyl-L-methionine</name>
        <dbReference type="ChEBI" id="CHEBI:59789"/>
    </ligand>
</feature>
<comment type="caution">
    <text evidence="13">The sequence shown here is derived from an EMBL/GenBank/DDBJ whole genome shotgun (WGS) entry which is preliminary data.</text>
</comment>